<keyword evidence="10" id="KW-0671">Queuosine biosynthesis</keyword>
<keyword evidence="2 10" id="KW-0436">Ligase</keyword>
<dbReference type="EC" id="6.3.4.20" evidence="8 10"/>
<gene>
    <name evidence="10" type="primary">queC</name>
    <name evidence="11" type="ORF">EVJ46_09835</name>
</gene>
<organism evidence="11 12">
    <name type="scientific">Acididesulfobacter guangdongensis</name>
    <dbReference type="NCBI Taxonomy" id="2597225"/>
    <lineage>
        <taxon>Bacteria</taxon>
        <taxon>Deltaproteobacteria</taxon>
        <taxon>Candidatus Acidulodesulfobacterales</taxon>
        <taxon>Candidatus Acididesulfobacter</taxon>
    </lineage>
</organism>
<name>A0A519BEW8_ACIG2</name>
<dbReference type="EMBL" id="SGBC01000004">
    <property type="protein sequence ID" value="RZD15809.1"/>
    <property type="molecule type" value="Genomic_DNA"/>
</dbReference>
<keyword evidence="4 10" id="KW-0547">Nucleotide-binding</keyword>
<evidence type="ECO:0000256" key="4">
    <source>
        <dbReference type="ARBA" id="ARBA00022741"/>
    </source>
</evidence>
<evidence type="ECO:0000313" key="11">
    <source>
        <dbReference type="EMBL" id="RZD15809.1"/>
    </source>
</evidence>
<evidence type="ECO:0000256" key="3">
    <source>
        <dbReference type="ARBA" id="ARBA00022723"/>
    </source>
</evidence>
<dbReference type="Proteomes" id="UP000316562">
    <property type="component" value="Unassembled WGS sequence"/>
</dbReference>
<dbReference type="AlphaFoldDB" id="A0A519BEW8"/>
<comment type="function">
    <text evidence="10">Catalyzes the ATP-dependent conversion of 7-carboxy-7-deazaguanine (CDG) to 7-cyano-7-deazaguanine (preQ(0)).</text>
</comment>
<dbReference type="UniPathway" id="UPA00391"/>
<evidence type="ECO:0000313" key="12">
    <source>
        <dbReference type="Proteomes" id="UP000316562"/>
    </source>
</evidence>
<evidence type="ECO:0000256" key="9">
    <source>
        <dbReference type="ARBA" id="ARBA00047890"/>
    </source>
</evidence>
<evidence type="ECO:0000256" key="6">
    <source>
        <dbReference type="ARBA" id="ARBA00022840"/>
    </source>
</evidence>
<keyword evidence="6 10" id="KW-0067">ATP-binding</keyword>
<dbReference type="InterPro" id="IPR018317">
    <property type="entry name" value="QueC"/>
</dbReference>
<evidence type="ECO:0000256" key="10">
    <source>
        <dbReference type="HAMAP-Rule" id="MF_01633"/>
    </source>
</evidence>
<sequence>MNNSKKAVILFSGGLDSSTVLKIALDEGYEVIPVSFFYNQRHKTEIDHAKKIAEYFNIKNHIIINLDFSSIKGSALVDFDISVPKNQIKIAAASDPLYTTDNSESSELAAQKDNTPKAQKNNIPITYVPARNTIFLSYAIAVGEVNNAGDIFIGVNWIDYSGYPDCRPEYIQSFEKMANIATKASVTGQLKFKIHTPLINMGKKDIIKKAHDINVPLEMTHSCYDPIGGLACGVCDSCILRKNGFIEAGIEDPTIYAKLF</sequence>
<dbReference type="GO" id="GO:0016879">
    <property type="term" value="F:ligase activity, forming carbon-nitrogen bonds"/>
    <property type="evidence" value="ECO:0007669"/>
    <property type="project" value="UniProtKB-UniRule"/>
</dbReference>
<keyword evidence="5 10" id="KW-0862">Zinc</keyword>
<feature type="binding site" evidence="10">
    <location>
        <position position="232"/>
    </location>
    <ligand>
        <name>Zn(2+)</name>
        <dbReference type="ChEBI" id="CHEBI:29105"/>
    </ligand>
</feature>
<comment type="similarity">
    <text evidence="7 10">Belongs to the QueC family.</text>
</comment>
<dbReference type="PIRSF" id="PIRSF006293">
    <property type="entry name" value="ExsB"/>
    <property type="match status" value="1"/>
</dbReference>
<comment type="catalytic activity">
    <reaction evidence="9 10">
        <text>7-carboxy-7-carbaguanine + NH4(+) + 2 ATP = 7-cyano-7-carbaguanine + 2 AMP + 2 diphosphate + 2 H(+)</text>
        <dbReference type="Rhea" id="RHEA:27982"/>
        <dbReference type="ChEBI" id="CHEBI:15378"/>
        <dbReference type="ChEBI" id="CHEBI:28938"/>
        <dbReference type="ChEBI" id="CHEBI:30616"/>
        <dbReference type="ChEBI" id="CHEBI:33019"/>
        <dbReference type="ChEBI" id="CHEBI:45075"/>
        <dbReference type="ChEBI" id="CHEBI:61036"/>
        <dbReference type="ChEBI" id="CHEBI:456215"/>
        <dbReference type="EC" id="6.3.4.20"/>
    </reaction>
</comment>
<evidence type="ECO:0000256" key="2">
    <source>
        <dbReference type="ARBA" id="ARBA00022598"/>
    </source>
</evidence>
<evidence type="ECO:0000256" key="7">
    <source>
        <dbReference type="ARBA" id="ARBA00037993"/>
    </source>
</evidence>
<comment type="pathway">
    <text evidence="1 10">Purine metabolism; 7-cyano-7-deazaguanine biosynthesis.</text>
</comment>
<comment type="cofactor">
    <cofactor evidence="10">
        <name>Zn(2+)</name>
        <dbReference type="ChEBI" id="CHEBI:29105"/>
    </cofactor>
    <text evidence="10">Binds 1 zinc ion per subunit.</text>
</comment>
<dbReference type="PANTHER" id="PTHR42914">
    <property type="entry name" value="7-CYANO-7-DEAZAGUANINE SYNTHASE"/>
    <property type="match status" value="1"/>
</dbReference>
<feature type="binding site" evidence="10">
    <location>
        <position position="223"/>
    </location>
    <ligand>
        <name>Zn(2+)</name>
        <dbReference type="ChEBI" id="CHEBI:29105"/>
    </ligand>
</feature>
<evidence type="ECO:0000256" key="8">
    <source>
        <dbReference type="ARBA" id="ARBA00039149"/>
    </source>
</evidence>
<feature type="binding site" evidence="10">
    <location>
        <begin position="11"/>
        <end position="21"/>
    </location>
    <ligand>
        <name>ATP</name>
        <dbReference type="ChEBI" id="CHEBI:30616"/>
    </ligand>
</feature>
<proteinExistence type="inferred from homology"/>
<dbReference type="GO" id="GO:0008616">
    <property type="term" value="P:tRNA queuosine(34) biosynthetic process"/>
    <property type="evidence" value="ECO:0007669"/>
    <property type="project" value="UniProtKB-UniRule"/>
</dbReference>
<dbReference type="PANTHER" id="PTHR42914:SF1">
    <property type="entry name" value="7-CYANO-7-DEAZAGUANINE SYNTHASE"/>
    <property type="match status" value="1"/>
</dbReference>
<accession>A0A519BEW8</accession>
<dbReference type="SUPFAM" id="SSF52402">
    <property type="entry name" value="Adenine nucleotide alpha hydrolases-like"/>
    <property type="match status" value="1"/>
</dbReference>
<evidence type="ECO:0000256" key="1">
    <source>
        <dbReference type="ARBA" id="ARBA00005061"/>
    </source>
</evidence>
<dbReference type="GO" id="GO:0008270">
    <property type="term" value="F:zinc ion binding"/>
    <property type="evidence" value="ECO:0007669"/>
    <property type="project" value="UniProtKB-UniRule"/>
</dbReference>
<dbReference type="CDD" id="cd01995">
    <property type="entry name" value="QueC-like"/>
    <property type="match status" value="1"/>
</dbReference>
<evidence type="ECO:0000256" key="5">
    <source>
        <dbReference type="ARBA" id="ARBA00022833"/>
    </source>
</evidence>
<keyword evidence="3 10" id="KW-0479">Metal-binding</keyword>
<comment type="caution">
    <text evidence="11">The sequence shown here is derived from an EMBL/GenBank/DDBJ whole genome shotgun (WGS) entry which is preliminary data.</text>
</comment>
<reference evidence="11 12" key="1">
    <citation type="journal article" date="2019" name="ISME J.">
        <title>Insights into ecological role of a new deltaproteobacterial order Candidatus Acidulodesulfobacterales by metagenomics and metatranscriptomics.</title>
        <authorList>
            <person name="Tan S."/>
            <person name="Liu J."/>
            <person name="Fang Y."/>
            <person name="Hedlund B.P."/>
            <person name="Lian Z.H."/>
            <person name="Huang L.Y."/>
            <person name="Li J.T."/>
            <person name="Huang L.N."/>
            <person name="Li W.J."/>
            <person name="Jiang H.C."/>
            <person name="Dong H.L."/>
            <person name="Shu W.S."/>
        </authorList>
    </citation>
    <scope>NUCLEOTIDE SEQUENCE [LARGE SCALE GENOMIC DNA]</scope>
    <source>
        <strain evidence="11">AP2</strain>
    </source>
</reference>
<feature type="binding site" evidence="10">
    <location>
        <position position="238"/>
    </location>
    <ligand>
        <name>Zn(2+)</name>
        <dbReference type="ChEBI" id="CHEBI:29105"/>
    </ligand>
</feature>
<dbReference type="InterPro" id="IPR014729">
    <property type="entry name" value="Rossmann-like_a/b/a_fold"/>
</dbReference>
<dbReference type="GO" id="GO:0005524">
    <property type="term" value="F:ATP binding"/>
    <property type="evidence" value="ECO:0007669"/>
    <property type="project" value="UniProtKB-UniRule"/>
</dbReference>
<feature type="binding site" evidence="10">
    <location>
        <position position="235"/>
    </location>
    <ligand>
        <name>Zn(2+)</name>
        <dbReference type="ChEBI" id="CHEBI:29105"/>
    </ligand>
</feature>
<protein>
    <recommendedName>
        <fullName evidence="8 10">7-cyano-7-deazaguanine synthase</fullName>
        <ecNumber evidence="8 10">6.3.4.20</ecNumber>
    </recommendedName>
    <alternativeName>
        <fullName evidence="10">7-cyano-7-carbaguanine synthase</fullName>
    </alternativeName>
    <alternativeName>
        <fullName evidence="10">PreQ(0) synthase</fullName>
    </alternativeName>
    <alternativeName>
        <fullName evidence="10">Queuosine biosynthesis protein QueC</fullName>
    </alternativeName>
</protein>
<dbReference type="HAMAP" id="MF_01633">
    <property type="entry name" value="QueC"/>
    <property type="match status" value="1"/>
</dbReference>
<dbReference type="Pfam" id="PF06508">
    <property type="entry name" value="QueC"/>
    <property type="match status" value="1"/>
</dbReference>
<dbReference type="Gene3D" id="3.40.50.620">
    <property type="entry name" value="HUPs"/>
    <property type="match status" value="1"/>
</dbReference>